<feature type="chain" id="PRO_5040403179" evidence="1">
    <location>
        <begin position="25"/>
        <end position="150"/>
    </location>
</feature>
<dbReference type="EMBL" id="JAJAGQ010000003">
    <property type="protein sequence ID" value="KAJ8567277.1"/>
    <property type="molecule type" value="Genomic_DNA"/>
</dbReference>
<organism evidence="2 3">
    <name type="scientific">Anisodus acutangulus</name>
    <dbReference type="NCBI Taxonomy" id="402998"/>
    <lineage>
        <taxon>Eukaryota</taxon>
        <taxon>Viridiplantae</taxon>
        <taxon>Streptophyta</taxon>
        <taxon>Embryophyta</taxon>
        <taxon>Tracheophyta</taxon>
        <taxon>Spermatophyta</taxon>
        <taxon>Magnoliopsida</taxon>
        <taxon>eudicotyledons</taxon>
        <taxon>Gunneridae</taxon>
        <taxon>Pentapetalae</taxon>
        <taxon>asterids</taxon>
        <taxon>lamiids</taxon>
        <taxon>Solanales</taxon>
        <taxon>Solanaceae</taxon>
        <taxon>Solanoideae</taxon>
        <taxon>Hyoscyameae</taxon>
        <taxon>Anisodus</taxon>
    </lineage>
</organism>
<gene>
    <name evidence="2" type="ORF">K7X08_019485</name>
</gene>
<name>A0A9Q1MRR2_9SOLA</name>
<sequence>MCFATIKKLCKLSLLIQLASWRLAIHPDATIAQVHNLIERHLQLHMNQNQVVSTLSYLCTANGMAKSILESVGEFCIAFNATLAIFRGRAHEITRCSYSFTGEEKIFQRADACLGIRSYTSSLKRTEKESSGLFVTLCLTLEVGSIKLFL</sequence>
<dbReference type="Proteomes" id="UP001152561">
    <property type="component" value="Unassembled WGS sequence"/>
</dbReference>
<keyword evidence="3" id="KW-1185">Reference proteome</keyword>
<dbReference type="OrthoDB" id="3853857at2759"/>
<accession>A0A9Q1MRR2</accession>
<evidence type="ECO:0000256" key="1">
    <source>
        <dbReference type="SAM" id="SignalP"/>
    </source>
</evidence>
<protein>
    <submittedName>
        <fullName evidence="2">Uncharacterized protein</fullName>
    </submittedName>
</protein>
<keyword evidence="1" id="KW-0732">Signal</keyword>
<feature type="signal peptide" evidence="1">
    <location>
        <begin position="1"/>
        <end position="24"/>
    </location>
</feature>
<comment type="caution">
    <text evidence="2">The sequence shown here is derived from an EMBL/GenBank/DDBJ whole genome shotgun (WGS) entry which is preliminary data.</text>
</comment>
<evidence type="ECO:0000313" key="2">
    <source>
        <dbReference type="EMBL" id="KAJ8567277.1"/>
    </source>
</evidence>
<dbReference type="AlphaFoldDB" id="A0A9Q1MRR2"/>
<reference evidence="3" key="1">
    <citation type="journal article" date="2023" name="Proc. Natl. Acad. Sci. U.S.A.">
        <title>Genomic and structural basis for evolution of tropane alkaloid biosynthesis.</title>
        <authorList>
            <person name="Wanga Y.-J."/>
            <person name="Taina T."/>
            <person name="Yua J.-Y."/>
            <person name="Lia J."/>
            <person name="Xua B."/>
            <person name="Chenc J."/>
            <person name="D'Auriad J.C."/>
            <person name="Huanga J.-P."/>
            <person name="Huanga S.-X."/>
        </authorList>
    </citation>
    <scope>NUCLEOTIDE SEQUENCE [LARGE SCALE GENOMIC DNA]</scope>
    <source>
        <strain evidence="3">cv. KIB-2019</strain>
    </source>
</reference>
<proteinExistence type="predicted"/>
<evidence type="ECO:0000313" key="3">
    <source>
        <dbReference type="Proteomes" id="UP001152561"/>
    </source>
</evidence>